<gene>
    <name evidence="1" type="ORF">N8T08_005277</name>
</gene>
<dbReference type="EMBL" id="JAOPJF010000003">
    <property type="protein sequence ID" value="KAK1149723.1"/>
    <property type="molecule type" value="Genomic_DNA"/>
</dbReference>
<sequence length="1291" mass="143311">MGQADGVQCRTVEIFESFGIGEDLLREAYHVLEVVFWAEQQTTTPGAGANVKAGKGKIYRTGRTADTQPGLSHQPHVILNQARINGLLLEAMERFNNQQVEYGWEVLDVDVTQDGEYPVKVTARREGGVTEVFEAKYALACDGAHSTVRKALGYSMIGDSSDAVWGVMDMVPRTDYPDIRKKSSIRSRAGNLLIIPREGDSDNLTRFYIELPAGTRARDVKLEDLQTTARNILSQYSIEFTETVWWSAYAIGQRHADQFHKGHRVFLAGDACHTHSPKAGQGMNVSLQDGYNMGWKLAAVLKGLAPASLLETYVLERQKVAIDLINFDRYFSQLFSSGGDVSPTEFQEGFVKSGKYTAGLTARYEKSMITSDMDESETLATNVVVGMRLPSAQVVRFCDSKPVQLMTALKSDGRWRVMAFVGDLSLPENRTRLSKLGNYLASTSSPIHRFRPTNSDVDSLIEPIFAGHGKRHDIELEEIPECFYPTTGENQIKDLHKIYFDDESYNKGHGQAYEFLGIGPQKGAIVIVRPDQYVSAVISLDEPEKIGSFFDGFLLPREEQDNIASESDGDLYGLGVRLGLYLQWIAGLLLRNCNGSWETISAVRIANNILCFSLILTLVIYTAEGSTLSVDYLIVYYLTIALFYSESYNLLEKSASSSKSSTSSGYILRPDVPLIAQNLLFAFTSFFGAWFWLSGVHEASAPTCTAQAALFGVFELNNPSWRPFAATMVIITGLIFTFFFIAHTVELLTGTEKGPVARAFGNAGVIVAEGLFVGSGARYRTKKRHSGLRWLLRPRLVMPWNRRTYTERTCLGFSLKVVHWILINLAGPLVAITSAEKMLRANYLETDGITESTGQMIALITGISSTCVALVQVIKGAGDGKDDSMEDIVLRDVYRRTQITEKTLTGLDARSGDDSNFRDVLGADEEQYSPRLMNAYAPKLPKSLRETANIVPTRQKDTRLIDAVKQGQDKAVEDLLSGGTDPNPRDQEGRTALHWAVIQSQISTVRLLCARSETELNCKDLRHGRTPLAWAAAGGNTPIAEYLLSRNETDVNSEDRYRQTPLTEAVRQGNTAIAELLLSTKGVNREPLDRENRTPLFWAAKSGNEAMARLLIERSADANARDRLGHSPLFWSARWGQTEMVQFLIKRQARTDLKDVFDQSTLLWAAKNGHAAVAECLLRHDAADLNDTDKYSRTPLCWASMHGHAAVVDVLLKQATIDKNQRDMDGRTPLIWAGINGHEAVIKLLLDETGSADLEARDEYGQTALSMAMQRGHQEAVYALLRPVDLMRFDC</sequence>
<evidence type="ECO:0000313" key="2">
    <source>
        <dbReference type="Proteomes" id="UP001177260"/>
    </source>
</evidence>
<comment type="caution">
    <text evidence="1">The sequence shown here is derived from an EMBL/GenBank/DDBJ whole genome shotgun (WGS) entry which is preliminary data.</text>
</comment>
<accession>A0ACC3BGE0</accession>
<name>A0ACC3BGE0_9EURO</name>
<proteinExistence type="predicted"/>
<keyword evidence="2" id="KW-1185">Reference proteome</keyword>
<protein>
    <submittedName>
        <fullName evidence="1">Uncharacterized protein</fullName>
    </submittedName>
</protein>
<reference evidence="1 2" key="1">
    <citation type="journal article" date="2023" name="ACS Omega">
        <title>Identification of the Neoaspergillic Acid Biosynthesis Gene Cluster by Establishing an In Vitro CRISPR-Ribonucleoprotein Genetic System in Aspergillus melleus.</title>
        <authorList>
            <person name="Yuan B."/>
            <person name="Grau M.F."/>
            <person name="Murata R.M."/>
            <person name="Torok T."/>
            <person name="Venkateswaran K."/>
            <person name="Stajich J.E."/>
            <person name="Wang C.C.C."/>
        </authorList>
    </citation>
    <scope>NUCLEOTIDE SEQUENCE [LARGE SCALE GENOMIC DNA]</scope>
    <source>
        <strain evidence="1 2">IMV 1140</strain>
    </source>
</reference>
<evidence type="ECO:0000313" key="1">
    <source>
        <dbReference type="EMBL" id="KAK1149723.1"/>
    </source>
</evidence>
<organism evidence="1 2">
    <name type="scientific">Aspergillus melleus</name>
    <dbReference type="NCBI Taxonomy" id="138277"/>
    <lineage>
        <taxon>Eukaryota</taxon>
        <taxon>Fungi</taxon>
        <taxon>Dikarya</taxon>
        <taxon>Ascomycota</taxon>
        <taxon>Pezizomycotina</taxon>
        <taxon>Eurotiomycetes</taxon>
        <taxon>Eurotiomycetidae</taxon>
        <taxon>Eurotiales</taxon>
        <taxon>Aspergillaceae</taxon>
        <taxon>Aspergillus</taxon>
        <taxon>Aspergillus subgen. Circumdati</taxon>
    </lineage>
</organism>
<dbReference type="Proteomes" id="UP001177260">
    <property type="component" value="Unassembled WGS sequence"/>
</dbReference>